<dbReference type="EMBL" id="JAFCMP010000368">
    <property type="protein sequence ID" value="KAG5180680.1"/>
    <property type="molecule type" value="Genomic_DNA"/>
</dbReference>
<evidence type="ECO:0000313" key="2">
    <source>
        <dbReference type="Proteomes" id="UP000664859"/>
    </source>
</evidence>
<evidence type="ECO:0000313" key="1">
    <source>
        <dbReference type="EMBL" id="KAG5180680.1"/>
    </source>
</evidence>
<reference evidence="1" key="1">
    <citation type="submission" date="2021-02" db="EMBL/GenBank/DDBJ databases">
        <title>First Annotated Genome of the Yellow-green Alga Tribonema minus.</title>
        <authorList>
            <person name="Mahan K.M."/>
        </authorList>
    </citation>
    <scope>NUCLEOTIDE SEQUENCE</scope>
    <source>
        <strain evidence="1">UTEX B ZZ1240</strain>
    </source>
</reference>
<sequence>MVPYLTSAGGDFWLSGLYSEPLLRTPCSPCAGNEFWLSGFYSEPLLVPHTPATLTQAAHRHGVCTIVLCGAPWDNYFQRMVSLGLWERLAREAAQLQVEVDGGAALRVEVGFLVYSYCGKPRKLRIGYGDRWRHSFSPWERQGYSVFPYGSYDARAFVGGIDVGEGWHDWLSTLGVSLSDLINNVDGGKLRALIAEACGGG</sequence>
<name>A0A835YWA2_9STRA</name>
<proteinExistence type="predicted"/>
<comment type="caution">
    <text evidence="1">The sequence shown here is derived from an EMBL/GenBank/DDBJ whole genome shotgun (WGS) entry which is preliminary data.</text>
</comment>
<dbReference type="Proteomes" id="UP000664859">
    <property type="component" value="Unassembled WGS sequence"/>
</dbReference>
<protein>
    <submittedName>
        <fullName evidence="1">Uncharacterized protein</fullName>
    </submittedName>
</protein>
<organism evidence="1 2">
    <name type="scientific">Tribonema minus</name>
    <dbReference type="NCBI Taxonomy" id="303371"/>
    <lineage>
        <taxon>Eukaryota</taxon>
        <taxon>Sar</taxon>
        <taxon>Stramenopiles</taxon>
        <taxon>Ochrophyta</taxon>
        <taxon>PX clade</taxon>
        <taxon>Xanthophyceae</taxon>
        <taxon>Tribonematales</taxon>
        <taxon>Tribonemataceae</taxon>
        <taxon>Tribonema</taxon>
    </lineage>
</organism>
<dbReference type="AlphaFoldDB" id="A0A835YWA2"/>
<accession>A0A835YWA2</accession>
<gene>
    <name evidence="1" type="ORF">JKP88DRAFT_279372</name>
</gene>
<keyword evidence="2" id="KW-1185">Reference proteome</keyword>